<evidence type="ECO:0000313" key="1">
    <source>
        <dbReference type="EMBL" id="NEW37127.1"/>
    </source>
</evidence>
<dbReference type="AlphaFoldDB" id="A0A6P1CZB0"/>
<gene>
    <name evidence="1" type="ORF">GV791_31925</name>
</gene>
<reference evidence="1 2" key="1">
    <citation type="submission" date="2020-01" db="EMBL/GenBank/DDBJ databases">
        <title>Genetics and antimicrobial susceptibilities of Nocardia species isolated from the soil; a comparison with species isolated from humans.</title>
        <authorList>
            <person name="Carrasco G."/>
            <person name="Monzon S."/>
            <person name="Sansegundo M."/>
            <person name="Garcia E."/>
            <person name="Garrido N."/>
            <person name="Medina M.J."/>
            <person name="Villalon P."/>
            <person name="Ramirez-Arocha A.C."/>
            <person name="Jimenez P."/>
            <person name="Cuesta I."/>
            <person name="Valdezate S."/>
        </authorList>
    </citation>
    <scope>NUCLEOTIDE SEQUENCE [LARGE SCALE GENOMIC DNA]</scope>
    <source>
        <strain evidence="1 2">CNM20110626</strain>
    </source>
</reference>
<proteinExistence type="predicted"/>
<dbReference type="PANTHER" id="PTHR38479">
    <property type="entry name" value="LMO0824 PROTEIN"/>
    <property type="match status" value="1"/>
</dbReference>
<accession>A0A6P1CZB0</accession>
<name>A0A6P1CZB0_9NOCA</name>
<organism evidence="1 2">
    <name type="scientific">Nocardia cyriacigeorgica</name>
    <dbReference type="NCBI Taxonomy" id="135487"/>
    <lineage>
        <taxon>Bacteria</taxon>
        <taxon>Bacillati</taxon>
        <taxon>Actinomycetota</taxon>
        <taxon>Actinomycetes</taxon>
        <taxon>Mycobacteriales</taxon>
        <taxon>Nocardiaceae</taxon>
        <taxon>Nocardia</taxon>
    </lineage>
</organism>
<dbReference type="PANTHER" id="PTHR38479:SF2">
    <property type="entry name" value="WINGED HELIX DNA-BINDING DOMAIN-CONTAINING PROTEIN"/>
    <property type="match status" value="1"/>
</dbReference>
<dbReference type="EMBL" id="JAAGVB010000427">
    <property type="protein sequence ID" value="NEW37127.1"/>
    <property type="molecule type" value="Genomic_DNA"/>
</dbReference>
<feature type="non-terminal residue" evidence="1">
    <location>
        <position position="102"/>
    </location>
</feature>
<protein>
    <submittedName>
        <fullName evidence="1">Winged helix DNA-binding domain-containing protein</fullName>
    </submittedName>
</protein>
<comment type="caution">
    <text evidence="1">The sequence shown here is derived from an EMBL/GenBank/DDBJ whole genome shotgun (WGS) entry which is preliminary data.</text>
</comment>
<dbReference type="Proteomes" id="UP000471166">
    <property type="component" value="Unassembled WGS sequence"/>
</dbReference>
<dbReference type="InterPro" id="IPR009351">
    <property type="entry name" value="AlkZ-like"/>
</dbReference>
<dbReference type="RefSeq" id="WP_163848716.1">
    <property type="nucleotide sequence ID" value="NZ_JAAGVB010000427.1"/>
</dbReference>
<dbReference type="GO" id="GO:0003677">
    <property type="term" value="F:DNA binding"/>
    <property type="evidence" value="ECO:0007669"/>
    <property type="project" value="UniProtKB-KW"/>
</dbReference>
<dbReference type="Pfam" id="PF06224">
    <property type="entry name" value="AlkZ-like"/>
    <property type="match status" value="1"/>
</dbReference>
<keyword evidence="1" id="KW-0238">DNA-binding</keyword>
<evidence type="ECO:0000313" key="2">
    <source>
        <dbReference type="Proteomes" id="UP000471166"/>
    </source>
</evidence>
<sequence length="102" mass="11033">MWQARTGNVADIARSLVVLHATDPATVFLSVAARGDGIAPGDIEQALYEDRSLLRMLAMRRTMFVAPVELVPVLQASCADALADKQRRTYGKYLEQAGIGDG</sequence>